<feature type="domain" description="Signal transduction histidine kinase internal region" evidence="2">
    <location>
        <begin position="93"/>
        <end position="170"/>
    </location>
</feature>
<reference evidence="3 4" key="1">
    <citation type="journal article" date="2019" name="Nat. Med.">
        <title>A library of human gut bacterial isolates paired with longitudinal multiomics data enables mechanistic microbiome research.</title>
        <authorList>
            <person name="Poyet M."/>
            <person name="Groussin M."/>
            <person name="Gibbons S.M."/>
            <person name="Avila-Pacheco J."/>
            <person name="Jiang X."/>
            <person name="Kearney S.M."/>
            <person name="Perrotta A.R."/>
            <person name="Berdy B."/>
            <person name="Zhao S."/>
            <person name="Lieberman T.D."/>
            <person name="Swanson P.K."/>
            <person name="Smith M."/>
            <person name="Roesemann S."/>
            <person name="Alexander J.E."/>
            <person name="Rich S.A."/>
            <person name="Livny J."/>
            <person name="Vlamakis H."/>
            <person name="Clish C."/>
            <person name="Bullock K."/>
            <person name="Deik A."/>
            <person name="Scott J."/>
            <person name="Pierce K.A."/>
            <person name="Xavier R.J."/>
            <person name="Alm E.J."/>
        </authorList>
    </citation>
    <scope>NUCLEOTIDE SEQUENCE [LARGE SCALE GENOMIC DNA]</scope>
    <source>
        <strain evidence="3 4">BIOML-A10</strain>
    </source>
</reference>
<name>A0A7J4XGM5_9BACE</name>
<gene>
    <name evidence="3" type="ORF">F3F73_15125</name>
</gene>
<dbReference type="InterPro" id="IPR050640">
    <property type="entry name" value="Bact_2-comp_sensor_kinase"/>
</dbReference>
<organism evidence="3 4">
    <name type="scientific">Bacteroides salyersiae</name>
    <dbReference type="NCBI Taxonomy" id="291644"/>
    <lineage>
        <taxon>Bacteria</taxon>
        <taxon>Pseudomonadati</taxon>
        <taxon>Bacteroidota</taxon>
        <taxon>Bacteroidia</taxon>
        <taxon>Bacteroidales</taxon>
        <taxon>Bacteroidaceae</taxon>
        <taxon>Bacteroides</taxon>
    </lineage>
</organism>
<keyword evidence="1" id="KW-0472">Membrane</keyword>
<evidence type="ECO:0000256" key="1">
    <source>
        <dbReference type="SAM" id="Phobius"/>
    </source>
</evidence>
<feature type="transmembrane region" description="Helical" evidence="1">
    <location>
        <begin position="29"/>
        <end position="46"/>
    </location>
</feature>
<evidence type="ECO:0000313" key="4">
    <source>
        <dbReference type="Proteomes" id="UP000422221"/>
    </source>
</evidence>
<dbReference type="Proteomes" id="UP000422221">
    <property type="component" value="Unassembled WGS sequence"/>
</dbReference>
<proteinExistence type="predicted"/>
<sequence>MAIPVLTILSLFCSYLFSHLYTKNKKWGCWGFILYIGAIILYTYLLSKNWGLVFWMLCSNLRSLALGVLLYMSYDWFRKVRRQKELEKQNLQSELKLLKNQLNPHFLFNALNNIDSLIRSDPEKASKSLVQMSDMMRYMIYETNVPEVYFRQELDYIKNYLALQRLQYDNPELVSYVLEGEAGDICIAPMLFIPFIENAFKHCTDKKAKEAICFHFQIQSSEILFTASNLYDPLKRMNKDSSTGIGLSTVKRRLDFLYAGRYNLRINEENGYFGVSLICCAGI</sequence>
<comment type="caution">
    <text evidence="3">The sequence shown here is derived from an EMBL/GenBank/DDBJ whole genome shotgun (WGS) entry which is preliminary data.</text>
</comment>
<dbReference type="GO" id="GO:0016020">
    <property type="term" value="C:membrane"/>
    <property type="evidence" value="ECO:0007669"/>
    <property type="project" value="InterPro"/>
</dbReference>
<dbReference type="GO" id="GO:0000155">
    <property type="term" value="F:phosphorelay sensor kinase activity"/>
    <property type="evidence" value="ECO:0007669"/>
    <property type="project" value="InterPro"/>
</dbReference>
<feature type="transmembrane region" description="Helical" evidence="1">
    <location>
        <begin position="52"/>
        <end position="74"/>
    </location>
</feature>
<keyword evidence="1" id="KW-1133">Transmembrane helix</keyword>
<dbReference type="Pfam" id="PF06580">
    <property type="entry name" value="His_kinase"/>
    <property type="match status" value="1"/>
</dbReference>
<dbReference type="RefSeq" id="WP_130059465.1">
    <property type="nucleotide sequence ID" value="NZ_JADNPJ010000012.1"/>
</dbReference>
<dbReference type="InterPro" id="IPR010559">
    <property type="entry name" value="Sig_transdc_His_kin_internal"/>
</dbReference>
<evidence type="ECO:0000259" key="2">
    <source>
        <dbReference type="Pfam" id="PF06580"/>
    </source>
</evidence>
<dbReference type="AlphaFoldDB" id="A0A7J4XGM5"/>
<dbReference type="EMBL" id="VWMK01000015">
    <property type="protein sequence ID" value="KAA3762417.1"/>
    <property type="molecule type" value="Genomic_DNA"/>
</dbReference>
<evidence type="ECO:0000313" key="3">
    <source>
        <dbReference type="EMBL" id="KAA3762417.1"/>
    </source>
</evidence>
<keyword evidence="1" id="KW-0812">Transmembrane</keyword>
<accession>A0A7J4XGM5</accession>
<dbReference type="PANTHER" id="PTHR34220">
    <property type="entry name" value="SENSOR HISTIDINE KINASE YPDA"/>
    <property type="match status" value="1"/>
</dbReference>
<dbReference type="PANTHER" id="PTHR34220:SF7">
    <property type="entry name" value="SENSOR HISTIDINE KINASE YPDA"/>
    <property type="match status" value="1"/>
</dbReference>
<protein>
    <submittedName>
        <fullName evidence="3">GHKL domain-containing protein</fullName>
    </submittedName>
</protein>
<feature type="transmembrane region" description="Helical" evidence="1">
    <location>
        <begin position="6"/>
        <end position="22"/>
    </location>
</feature>